<dbReference type="InterPro" id="IPR016181">
    <property type="entry name" value="Acyl_CoA_acyltransferase"/>
</dbReference>
<dbReference type="STRING" id="1915.SLINC_3278"/>
<dbReference type="RefSeq" id="WP_067433392.1">
    <property type="nucleotide sequence ID" value="NZ_CP016438.1"/>
</dbReference>
<dbReference type="AlphaFoldDB" id="A0A1B1MAT8"/>
<keyword evidence="2" id="KW-1185">Reference proteome</keyword>
<evidence type="ECO:0000313" key="2">
    <source>
        <dbReference type="Proteomes" id="UP000092598"/>
    </source>
</evidence>
<dbReference type="PROSITE" id="PS51186">
    <property type="entry name" value="GNAT"/>
    <property type="match status" value="1"/>
</dbReference>
<dbReference type="EMBL" id="CP016438">
    <property type="protein sequence ID" value="ANS65502.1"/>
    <property type="molecule type" value="Genomic_DNA"/>
</dbReference>
<accession>A0A1B1MAT8</accession>
<organism evidence="1 2">
    <name type="scientific">Streptomyces lincolnensis</name>
    <dbReference type="NCBI Taxonomy" id="1915"/>
    <lineage>
        <taxon>Bacteria</taxon>
        <taxon>Bacillati</taxon>
        <taxon>Actinomycetota</taxon>
        <taxon>Actinomycetes</taxon>
        <taxon>Kitasatosporales</taxon>
        <taxon>Streptomycetaceae</taxon>
        <taxon>Streptomyces</taxon>
    </lineage>
</organism>
<dbReference type="Proteomes" id="UP000092598">
    <property type="component" value="Chromosome"/>
</dbReference>
<protein>
    <submittedName>
        <fullName evidence="1">Uncharacterized protein</fullName>
    </submittedName>
</protein>
<dbReference type="InterPro" id="IPR000182">
    <property type="entry name" value="GNAT_dom"/>
</dbReference>
<dbReference type="Gene3D" id="3.40.630.30">
    <property type="match status" value="1"/>
</dbReference>
<evidence type="ECO:0000313" key="1">
    <source>
        <dbReference type="EMBL" id="ANS65502.1"/>
    </source>
</evidence>
<sequence>MTTHAELDLRHYGHTDAHTIRELLLDIHDEVYAKSDDPLATRDAFAKFVDHWSANKAFACVLAHDRGQAVGYAYGAPLSPSTTWWSKVTPPLPEPFATETGHRTFALSELMVRTPWRGTGAARHIHDTLLASRSEQRVTLLVHKEHVKVRALYESWGYEVVGEAVPFEGAPELCAMVLSLERLVRWEDAVGPVEG</sequence>
<name>A0A1B1MAT8_STRLN</name>
<proteinExistence type="predicted"/>
<reference evidence="1 2" key="1">
    <citation type="submission" date="2016-07" db="EMBL/GenBank/DDBJ databases">
        <title>Enhancement of antibiotic productionsby engineered nitrateutilization in actinobacteria.</title>
        <authorList>
            <person name="Meng S.C."/>
        </authorList>
    </citation>
    <scope>NUCLEOTIDE SEQUENCE [LARGE SCALE GENOMIC DNA]</scope>
    <source>
        <strain evidence="1 2">NRRL 2936</strain>
    </source>
</reference>
<dbReference type="Pfam" id="PF13673">
    <property type="entry name" value="Acetyltransf_10"/>
    <property type="match status" value="1"/>
</dbReference>
<dbReference type="SUPFAM" id="SSF55729">
    <property type="entry name" value="Acyl-CoA N-acyltransferases (Nat)"/>
    <property type="match status" value="1"/>
</dbReference>
<gene>
    <name evidence="1" type="ORF">SLINC_3278</name>
</gene>
<dbReference type="KEGG" id="sls:SLINC_3278"/>
<dbReference type="GO" id="GO:0016747">
    <property type="term" value="F:acyltransferase activity, transferring groups other than amino-acyl groups"/>
    <property type="evidence" value="ECO:0007669"/>
    <property type="project" value="InterPro"/>
</dbReference>